<evidence type="ECO:0000313" key="2">
    <source>
        <dbReference type="Proteomes" id="UP000243679"/>
    </source>
</evidence>
<proteinExistence type="predicted"/>
<organism evidence="1 2">
    <name type="scientific">Candidatus Nitrosoglobus terrae</name>
    <dbReference type="NCBI Taxonomy" id="1630141"/>
    <lineage>
        <taxon>Bacteria</taxon>
        <taxon>Pseudomonadati</taxon>
        <taxon>Pseudomonadota</taxon>
        <taxon>Gammaproteobacteria</taxon>
        <taxon>Chromatiales</taxon>
        <taxon>Chromatiaceae</taxon>
        <taxon>Candidatus Nitrosoglobus</taxon>
    </lineage>
</organism>
<reference evidence="1 2" key="1">
    <citation type="journal article" date="2017" name="ISME J.">
        <title>An acid-tolerant ammonia-oxidizing ?-proteobacterium from soil.</title>
        <authorList>
            <person name="Hayatsu M."/>
            <person name="Tago K."/>
            <person name="Uchiyama I."/>
            <person name="Toyoda A."/>
            <person name="Wang Y."/>
            <person name="Shimomura Y."/>
            <person name="Okubo T."/>
            <person name="Kurisu F."/>
            <person name="Hirono Y."/>
            <person name="Nonaka K."/>
            <person name="Akiyama H."/>
            <person name="Itoh T."/>
            <person name="Takami H."/>
        </authorList>
    </citation>
    <scope>NUCLEOTIDE SEQUENCE [LARGE SCALE GENOMIC DNA]</scope>
    <source>
        <strain evidence="1 2">TAO100</strain>
    </source>
</reference>
<dbReference type="Proteomes" id="UP000243679">
    <property type="component" value="Chromosome"/>
</dbReference>
<keyword evidence="2" id="KW-1185">Reference proteome</keyword>
<dbReference type="EMBL" id="AP014836">
    <property type="protein sequence ID" value="BAW79811.1"/>
    <property type="molecule type" value="Genomic_DNA"/>
</dbReference>
<name>A0A1Q2SKY6_9GAMM</name>
<protein>
    <submittedName>
        <fullName evidence="1">Hypothetical conserved protein</fullName>
    </submittedName>
</protein>
<sequence length="141" mass="16329">MLSAIYETVYISLMRKQYYFRNSSNGLLAWDVHKLIQLTKDLQADEIQLSAIHELDAPYWYDSEGDISTCRSIADHMRLVQVSNLAYPIILYPEGRIMDGMHRVVKALLEGHNVIWAYRLPKLPNPDYIGVNPKDLPYDES</sequence>
<gene>
    <name evidence="1" type="ORF">TAO_0441</name>
</gene>
<accession>A0A1Q2SKY6</accession>
<dbReference type="AlphaFoldDB" id="A0A1Q2SKY6"/>
<dbReference type="KEGG" id="ntt:TAO_0441"/>
<evidence type="ECO:0000313" key="1">
    <source>
        <dbReference type="EMBL" id="BAW79811.1"/>
    </source>
</evidence>